<proteinExistence type="predicted"/>
<evidence type="ECO:0000313" key="1">
    <source>
        <dbReference type="EMBL" id="TFK31906.1"/>
    </source>
</evidence>
<dbReference type="EMBL" id="ML213697">
    <property type="protein sequence ID" value="TFK31906.1"/>
    <property type="molecule type" value="Genomic_DNA"/>
</dbReference>
<reference evidence="1 2" key="1">
    <citation type="journal article" date="2019" name="Nat. Ecol. Evol.">
        <title>Megaphylogeny resolves global patterns of mushroom evolution.</title>
        <authorList>
            <person name="Varga T."/>
            <person name="Krizsan K."/>
            <person name="Foldi C."/>
            <person name="Dima B."/>
            <person name="Sanchez-Garcia M."/>
            <person name="Sanchez-Ramirez S."/>
            <person name="Szollosi G.J."/>
            <person name="Szarkandi J.G."/>
            <person name="Papp V."/>
            <person name="Albert L."/>
            <person name="Andreopoulos W."/>
            <person name="Angelini C."/>
            <person name="Antonin V."/>
            <person name="Barry K.W."/>
            <person name="Bougher N.L."/>
            <person name="Buchanan P."/>
            <person name="Buyck B."/>
            <person name="Bense V."/>
            <person name="Catcheside P."/>
            <person name="Chovatia M."/>
            <person name="Cooper J."/>
            <person name="Damon W."/>
            <person name="Desjardin D."/>
            <person name="Finy P."/>
            <person name="Geml J."/>
            <person name="Haridas S."/>
            <person name="Hughes K."/>
            <person name="Justo A."/>
            <person name="Karasinski D."/>
            <person name="Kautmanova I."/>
            <person name="Kiss B."/>
            <person name="Kocsube S."/>
            <person name="Kotiranta H."/>
            <person name="LaButti K.M."/>
            <person name="Lechner B.E."/>
            <person name="Liimatainen K."/>
            <person name="Lipzen A."/>
            <person name="Lukacs Z."/>
            <person name="Mihaltcheva S."/>
            <person name="Morgado L.N."/>
            <person name="Niskanen T."/>
            <person name="Noordeloos M.E."/>
            <person name="Ohm R.A."/>
            <person name="Ortiz-Santana B."/>
            <person name="Ovrebo C."/>
            <person name="Racz N."/>
            <person name="Riley R."/>
            <person name="Savchenko A."/>
            <person name="Shiryaev A."/>
            <person name="Soop K."/>
            <person name="Spirin V."/>
            <person name="Szebenyi C."/>
            <person name="Tomsovsky M."/>
            <person name="Tulloss R.E."/>
            <person name="Uehling J."/>
            <person name="Grigoriev I.V."/>
            <person name="Vagvolgyi C."/>
            <person name="Papp T."/>
            <person name="Martin F.M."/>
            <person name="Miettinen O."/>
            <person name="Hibbett D.S."/>
            <person name="Nagy L.G."/>
        </authorList>
    </citation>
    <scope>NUCLEOTIDE SEQUENCE [LARGE SCALE GENOMIC DNA]</scope>
    <source>
        <strain evidence="1 2">CBS 166.37</strain>
    </source>
</reference>
<evidence type="ECO:0000313" key="2">
    <source>
        <dbReference type="Proteomes" id="UP000308652"/>
    </source>
</evidence>
<sequence length="185" mass="19828">MTLASLFTLMRLEKTHTAMLTMAHNPKYDIKKTYKCLFTSPPPAGPFSLSVKFLQVYTVPHEGWGISSVCPTCTSAYSYSTLASGVWAPYVNGLQQPKSMGFSVGETPVFKSVFPYPAGYAGYCTMLTSAGSSGPTLLAFNGHADLWSVCANNTASGRLDIVYSPVSGHAHYSLSDCSAVTLQLV</sequence>
<organism evidence="1 2">
    <name type="scientific">Crucibulum laeve</name>
    <dbReference type="NCBI Taxonomy" id="68775"/>
    <lineage>
        <taxon>Eukaryota</taxon>
        <taxon>Fungi</taxon>
        <taxon>Dikarya</taxon>
        <taxon>Basidiomycota</taxon>
        <taxon>Agaricomycotina</taxon>
        <taxon>Agaricomycetes</taxon>
        <taxon>Agaricomycetidae</taxon>
        <taxon>Agaricales</taxon>
        <taxon>Agaricineae</taxon>
        <taxon>Nidulariaceae</taxon>
        <taxon>Crucibulum</taxon>
    </lineage>
</organism>
<name>A0A5C3LJ59_9AGAR</name>
<dbReference type="OrthoDB" id="5985073at2759"/>
<protein>
    <submittedName>
        <fullName evidence="1">Uncharacterized protein</fullName>
    </submittedName>
</protein>
<keyword evidence="2" id="KW-1185">Reference proteome</keyword>
<accession>A0A5C3LJ59</accession>
<dbReference type="Proteomes" id="UP000308652">
    <property type="component" value="Unassembled WGS sequence"/>
</dbReference>
<dbReference type="AlphaFoldDB" id="A0A5C3LJ59"/>
<gene>
    <name evidence="1" type="ORF">BDQ12DRAFT_707832</name>
</gene>